<evidence type="ECO:0000313" key="2">
    <source>
        <dbReference type="EMBL" id="MCH1623800.1"/>
    </source>
</evidence>
<sequence>MLPINLLQSFLRNMNTHDLHIEAKHANKLEKNLEQEMVSLMKFSMNQKNMSKTNPLFSQVDQIQFNQSESSQLQQISMQFPQLVGFPFNRATVQWNGKKDNDEKINPDYCQILFYLDLKEIRETVLDVKVQNRIVTITIFNHTVGIDNLIEELKPTIKENLAKLQFSLASVKVINPNDEQQSQKDTQKGSGQNNGVDIKI</sequence>
<name>A0AAW5E2J5_9BACI</name>
<proteinExistence type="predicted"/>
<dbReference type="AlphaFoldDB" id="A0AAW5E2J5"/>
<keyword evidence="3" id="KW-1185">Reference proteome</keyword>
<comment type="caution">
    <text evidence="2">The sequence shown here is derived from an EMBL/GenBank/DDBJ whole genome shotgun (WGS) entry which is preliminary data.</text>
</comment>
<organism evidence="2 3">
    <name type="scientific">Fredinandcohnia quinoae</name>
    <dbReference type="NCBI Taxonomy" id="2918902"/>
    <lineage>
        <taxon>Bacteria</taxon>
        <taxon>Bacillati</taxon>
        <taxon>Bacillota</taxon>
        <taxon>Bacilli</taxon>
        <taxon>Bacillales</taxon>
        <taxon>Bacillaceae</taxon>
        <taxon>Fredinandcohnia</taxon>
    </lineage>
</organism>
<dbReference type="EMBL" id="JAKTTI010000001">
    <property type="protein sequence ID" value="MCH1623800.1"/>
    <property type="molecule type" value="Genomic_DNA"/>
</dbReference>
<feature type="compositionally biased region" description="Polar residues" evidence="1">
    <location>
        <begin position="188"/>
        <end position="200"/>
    </location>
</feature>
<protein>
    <recommendedName>
        <fullName evidence="4">Flagellar hook-length control protein-like C-terminal domain-containing protein</fullName>
    </recommendedName>
</protein>
<evidence type="ECO:0000313" key="3">
    <source>
        <dbReference type="Proteomes" id="UP001431131"/>
    </source>
</evidence>
<feature type="region of interest" description="Disordered" evidence="1">
    <location>
        <begin position="177"/>
        <end position="200"/>
    </location>
</feature>
<evidence type="ECO:0000256" key="1">
    <source>
        <dbReference type="SAM" id="MobiDB-lite"/>
    </source>
</evidence>
<dbReference type="RefSeq" id="WP_240251813.1">
    <property type="nucleotide sequence ID" value="NZ_JAKTTI010000001.1"/>
</dbReference>
<dbReference type="Proteomes" id="UP001431131">
    <property type="component" value="Unassembled WGS sequence"/>
</dbReference>
<accession>A0AAW5E2J5</accession>
<gene>
    <name evidence="2" type="ORF">MJG50_00560</name>
</gene>
<reference evidence="2" key="1">
    <citation type="submission" date="2022-02" db="EMBL/GenBank/DDBJ databases">
        <title>Fredinandcohnia quinoae sp. nov. isolated from Chenopodium quinoa seeds.</title>
        <authorList>
            <person name="Saati-Santamaria Z."/>
            <person name="Flores-Felix J.D."/>
            <person name="Igual J.M."/>
            <person name="Velazquez E."/>
            <person name="Garcia-Fraile P."/>
            <person name="Martinez-Molina E."/>
        </authorList>
    </citation>
    <scope>NUCLEOTIDE SEQUENCE</scope>
    <source>
        <strain evidence="2">SECRCQ15</strain>
    </source>
</reference>
<evidence type="ECO:0008006" key="4">
    <source>
        <dbReference type="Google" id="ProtNLM"/>
    </source>
</evidence>